<feature type="compositionally biased region" description="Polar residues" evidence="1">
    <location>
        <begin position="81"/>
        <end position="93"/>
    </location>
</feature>
<evidence type="ECO:0000313" key="4">
    <source>
        <dbReference type="EnsemblPlants" id="KEH37319"/>
    </source>
</evidence>
<dbReference type="Proteomes" id="UP000002051">
    <property type="component" value="Chromosome 2"/>
</dbReference>
<dbReference type="AlphaFoldDB" id="A0A072V5N9"/>
<accession>A0A072V5N9</accession>
<keyword evidence="5" id="KW-1185">Reference proteome</keyword>
<organism evidence="3 5">
    <name type="scientific">Medicago truncatula</name>
    <name type="common">Barrel medic</name>
    <name type="synonym">Medicago tribuloides</name>
    <dbReference type="NCBI Taxonomy" id="3880"/>
    <lineage>
        <taxon>Eukaryota</taxon>
        <taxon>Viridiplantae</taxon>
        <taxon>Streptophyta</taxon>
        <taxon>Embryophyta</taxon>
        <taxon>Tracheophyta</taxon>
        <taxon>Spermatophyta</taxon>
        <taxon>Magnoliopsida</taxon>
        <taxon>eudicotyledons</taxon>
        <taxon>Gunneridae</taxon>
        <taxon>Pentapetalae</taxon>
        <taxon>rosids</taxon>
        <taxon>fabids</taxon>
        <taxon>Fabales</taxon>
        <taxon>Fabaceae</taxon>
        <taxon>Papilionoideae</taxon>
        <taxon>50 kb inversion clade</taxon>
        <taxon>NPAAA clade</taxon>
        <taxon>Hologalegina</taxon>
        <taxon>IRL clade</taxon>
        <taxon>Trifolieae</taxon>
        <taxon>Medicago</taxon>
    </lineage>
</organism>
<feature type="chain" id="PRO_5014500258" description="Transmembrane protein" evidence="2">
    <location>
        <begin position="18"/>
        <end position="122"/>
    </location>
</feature>
<evidence type="ECO:0000256" key="2">
    <source>
        <dbReference type="SAM" id="SignalP"/>
    </source>
</evidence>
<feature type="region of interest" description="Disordered" evidence="1">
    <location>
        <begin position="77"/>
        <end position="122"/>
    </location>
</feature>
<proteinExistence type="predicted"/>
<dbReference type="EMBL" id="CM001218">
    <property type="protein sequence ID" value="KEH37319.1"/>
    <property type="molecule type" value="Genomic_DNA"/>
</dbReference>
<evidence type="ECO:0008006" key="6">
    <source>
        <dbReference type="Google" id="ProtNLM"/>
    </source>
</evidence>
<reference evidence="3 5" key="2">
    <citation type="journal article" date="2014" name="BMC Genomics">
        <title>An improved genome release (version Mt4.0) for the model legume Medicago truncatula.</title>
        <authorList>
            <person name="Tang H."/>
            <person name="Krishnakumar V."/>
            <person name="Bidwell S."/>
            <person name="Rosen B."/>
            <person name="Chan A."/>
            <person name="Zhou S."/>
            <person name="Gentzbittel L."/>
            <person name="Childs K.L."/>
            <person name="Yandell M."/>
            <person name="Gundlach H."/>
            <person name="Mayer K.F."/>
            <person name="Schwartz D.C."/>
            <person name="Town C.D."/>
        </authorList>
    </citation>
    <scope>GENOME REANNOTATION</scope>
    <source>
        <strain evidence="3">A17</strain>
        <strain evidence="4 5">cv. Jemalong A17</strain>
    </source>
</reference>
<feature type="signal peptide" evidence="2">
    <location>
        <begin position="1"/>
        <end position="17"/>
    </location>
</feature>
<sequence length="122" mass="13123">MGLWVLILTRCSTITILFDVGHITHSCKPTLPSSLSTSIHHAPPSSGSSYFVCIAVPAQGATCCLYCRCGFLRNDRLPWSHPSSNRGSDTTVGSRGGARGTVHIEARTTTLARETPHSYPKP</sequence>
<dbReference type="HOGENOM" id="CLU_2030138_0_0_1"/>
<protein>
    <recommendedName>
        <fullName evidence="6">Transmembrane protein</fullName>
    </recommendedName>
</protein>
<dbReference type="EnsemblPlants" id="KEH37319">
    <property type="protein sequence ID" value="KEH37319"/>
    <property type="gene ID" value="MTR_2g437510"/>
</dbReference>
<keyword evidence="2" id="KW-0732">Signal</keyword>
<reference evidence="4" key="3">
    <citation type="submission" date="2015-04" db="UniProtKB">
        <authorList>
            <consortium name="EnsemblPlants"/>
        </authorList>
    </citation>
    <scope>IDENTIFICATION</scope>
    <source>
        <strain evidence="4">cv. Jemalong A17</strain>
    </source>
</reference>
<evidence type="ECO:0000256" key="1">
    <source>
        <dbReference type="SAM" id="MobiDB-lite"/>
    </source>
</evidence>
<gene>
    <name evidence="3" type="ordered locus">MTR_2g437510</name>
</gene>
<name>A0A072V5N9_MEDTR</name>
<evidence type="ECO:0000313" key="5">
    <source>
        <dbReference type="Proteomes" id="UP000002051"/>
    </source>
</evidence>
<reference evidence="3 5" key="1">
    <citation type="journal article" date="2011" name="Nature">
        <title>The Medicago genome provides insight into the evolution of rhizobial symbioses.</title>
        <authorList>
            <person name="Young N.D."/>
            <person name="Debelle F."/>
            <person name="Oldroyd G.E."/>
            <person name="Geurts R."/>
            <person name="Cannon S.B."/>
            <person name="Udvardi M.K."/>
            <person name="Benedito V.A."/>
            <person name="Mayer K.F."/>
            <person name="Gouzy J."/>
            <person name="Schoof H."/>
            <person name="Van de Peer Y."/>
            <person name="Proost S."/>
            <person name="Cook D.R."/>
            <person name="Meyers B.C."/>
            <person name="Spannagl M."/>
            <person name="Cheung F."/>
            <person name="De Mita S."/>
            <person name="Krishnakumar V."/>
            <person name="Gundlach H."/>
            <person name="Zhou S."/>
            <person name="Mudge J."/>
            <person name="Bharti A.K."/>
            <person name="Murray J.D."/>
            <person name="Naoumkina M.A."/>
            <person name="Rosen B."/>
            <person name="Silverstein K.A."/>
            <person name="Tang H."/>
            <person name="Rombauts S."/>
            <person name="Zhao P.X."/>
            <person name="Zhou P."/>
            <person name="Barbe V."/>
            <person name="Bardou P."/>
            <person name="Bechner M."/>
            <person name="Bellec A."/>
            <person name="Berger A."/>
            <person name="Berges H."/>
            <person name="Bidwell S."/>
            <person name="Bisseling T."/>
            <person name="Choisne N."/>
            <person name="Couloux A."/>
            <person name="Denny R."/>
            <person name="Deshpande S."/>
            <person name="Dai X."/>
            <person name="Doyle J.J."/>
            <person name="Dudez A.M."/>
            <person name="Farmer A.D."/>
            <person name="Fouteau S."/>
            <person name="Franken C."/>
            <person name="Gibelin C."/>
            <person name="Gish J."/>
            <person name="Goldstein S."/>
            <person name="Gonzalez A.J."/>
            <person name="Green P.J."/>
            <person name="Hallab A."/>
            <person name="Hartog M."/>
            <person name="Hua A."/>
            <person name="Humphray S.J."/>
            <person name="Jeong D.H."/>
            <person name="Jing Y."/>
            <person name="Jocker A."/>
            <person name="Kenton S.M."/>
            <person name="Kim D.J."/>
            <person name="Klee K."/>
            <person name="Lai H."/>
            <person name="Lang C."/>
            <person name="Lin S."/>
            <person name="Macmil S.L."/>
            <person name="Magdelenat G."/>
            <person name="Matthews L."/>
            <person name="McCorrison J."/>
            <person name="Monaghan E.L."/>
            <person name="Mun J.H."/>
            <person name="Najar F.Z."/>
            <person name="Nicholson C."/>
            <person name="Noirot C."/>
            <person name="O'Bleness M."/>
            <person name="Paule C.R."/>
            <person name="Poulain J."/>
            <person name="Prion F."/>
            <person name="Qin B."/>
            <person name="Qu C."/>
            <person name="Retzel E.F."/>
            <person name="Riddle C."/>
            <person name="Sallet E."/>
            <person name="Samain S."/>
            <person name="Samson N."/>
            <person name="Sanders I."/>
            <person name="Saurat O."/>
            <person name="Scarpelli C."/>
            <person name="Schiex T."/>
            <person name="Segurens B."/>
            <person name="Severin A.J."/>
            <person name="Sherrier D.J."/>
            <person name="Shi R."/>
            <person name="Sims S."/>
            <person name="Singer S.R."/>
            <person name="Sinharoy S."/>
            <person name="Sterck L."/>
            <person name="Viollet A."/>
            <person name="Wang B.B."/>
            <person name="Wang K."/>
            <person name="Wang M."/>
            <person name="Wang X."/>
            <person name="Warfsmann J."/>
            <person name="Weissenbach J."/>
            <person name="White D.D."/>
            <person name="White J.D."/>
            <person name="Wiley G.B."/>
            <person name="Wincker P."/>
            <person name="Xing Y."/>
            <person name="Yang L."/>
            <person name="Yao Z."/>
            <person name="Ying F."/>
            <person name="Zhai J."/>
            <person name="Zhou L."/>
            <person name="Zuber A."/>
            <person name="Denarie J."/>
            <person name="Dixon R.A."/>
            <person name="May G.D."/>
            <person name="Schwartz D.C."/>
            <person name="Rogers J."/>
            <person name="Quetier F."/>
            <person name="Town C.D."/>
            <person name="Roe B.A."/>
        </authorList>
    </citation>
    <scope>NUCLEOTIDE SEQUENCE [LARGE SCALE GENOMIC DNA]</scope>
    <source>
        <strain evidence="3">A17</strain>
        <strain evidence="4 5">cv. Jemalong A17</strain>
    </source>
</reference>
<evidence type="ECO:0000313" key="3">
    <source>
        <dbReference type="EMBL" id="KEH37319.1"/>
    </source>
</evidence>